<dbReference type="GO" id="GO:0006085">
    <property type="term" value="P:acetyl-CoA biosynthetic process"/>
    <property type="evidence" value="ECO:0007669"/>
    <property type="project" value="TreeGrafter"/>
</dbReference>
<protein>
    <submittedName>
        <fullName evidence="5">Acetyl-CoA synthetase</fullName>
        <ecNumber evidence="5">6.2.1.1</ecNumber>
    </submittedName>
</protein>
<dbReference type="InterPro" id="IPR020845">
    <property type="entry name" value="AMP-binding_CS"/>
</dbReference>
<evidence type="ECO:0000256" key="1">
    <source>
        <dbReference type="ARBA" id="ARBA00006432"/>
    </source>
</evidence>
<evidence type="ECO:0000259" key="4">
    <source>
        <dbReference type="Pfam" id="PF16177"/>
    </source>
</evidence>
<dbReference type="GO" id="GO:0005829">
    <property type="term" value="C:cytosol"/>
    <property type="evidence" value="ECO:0007669"/>
    <property type="project" value="TreeGrafter"/>
</dbReference>
<dbReference type="InterPro" id="IPR000873">
    <property type="entry name" value="AMP-dep_synth/lig_dom"/>
</dbReference>
<feature type="domain" description="AMP-dependent synthetase/ligase" evidence="3">
    <location>
        <begin position="98"/>
        <end position="402"/>
    </location>
</feature>
<evidence type="ECO:0000256" key="2">
    <source>
        <dbReference type="ARBA" id="ARBA00022990"/>
    </source>
</evidence>
<evidence type="ECO:0000313" key="5">
    <source>
        <dbReference type="EMBL" id="CAA9560223.1"/>
    </source>
</evidence>
<comment type="similarity">
    <text evidence="1">Belongs to the ATP-dependent AMP-binding enzyme family.</text>
</comment>
<keyword evidence="5" id="KW-0436">Ligase</keyword>
<dbReference type="PANTHER" id="PTHR24095:SF14">
    <property type="entry name" value="ACETYL-COENZYME A SYNTHETASE 1"/>
    <property type="match status" value="1"/>
</dbReference>
<dbReference type="InterPro" id="IPR042099">
    <property type="entry name" value="ANL_N_sf"/>
</dbReference>
<dbReference type="Gene3D" id="3.40.50.12780">
    <property type="entry name" value="N-terminal domain of ligase-like"/>
    <property type="match status" value="1"/>
</dbReference>
<dbReference type="Pfam" id="PF16177">
    <property type="entry name" value="ACAS_N"/>
    <property type="match status" value="1"/>
</dbReference>
<feature type="non-terminal residue" evidence="5">
    <location>
        <position position="402"/>
    </location>
</feature>
<reference evidence="5" key="1">
    <citation type="submission" date="2020-02" db="EMBL/GenBank/DDBJ databases">
        <authorList>
            <person name="Meier V. D."/>
        </authorList>
    </citation>
    <scope>NUCLEOTIDE SEQUENCE</scope>
    <source>
        <strain evidence="5">AVDCRST_MAG88</strain>
    </source>
</reference>
<sequence length="402" mass="43783">MTGTDRSATPTFAPLLGVDELVSPPPELAETALVPDYDALYARALADPEGFWSEIARELEWERTPERTLDWDGTTARWFVGGRCNITINCLDRHLRGERRDKPAIIWLGEDGAERRFTYAELHRLVCKFASGLKELGVATGDRVCIYLPLTPEGVAAMLACARIGAVHSVTYAGIGAGALRARIEDAGARTIITADVGYRRGKAIPLKPVVDEAIAGLDGVERVIVWRREPGAPVRSQAAGGPREIDLAELLTGASPRCEPAIVDAEDPLFLLYTSGTTGRPKGPLYVHGGYQVGVSYFTRIAYDFKDDDIYWCTSDIGWIVGHSAMVYGPLLNGVTVLVREGTPDYPDPGVCWRTVERYGVTSLFTAPTTLRMFMKFGEAHPAASDLSSLRLLICAGEPLN</sequence>
<dbReference type="SUPFAM" id="SSF56801">
    <property type="entry name" value="Acetyl-CoA synthetase-like"/>
    <property type="match status" value="1"/>
</dbReference>
<evidence type="ECO:0000259" key="3">
    <source>
        <dbReference type="Pfam" id="PF00501"/>
    </source>
</evidence>
<name>A0A6J4UVB6_9BACT</name>
<dbReference type="PROSITE" id="PS00455">
    <property type="entry name" value="AMP_BINDING"/>
    <property type="match status" value="1"/>
</dbReference>
<dbReference type="EMBL" id="CADCWM010000451">
    <property type="protein sequence ID" value="CAA9560223.1"/>
    <property type="molecule type" value="Genomic_DNA"/>
</dbReference>
<feature type="domain" description="Acetyl-coenzyme A synthetase N-terminal" evidence="4">
    <location>
        <begin position="37"/>
        <end position="90"/>
    </location>
</feature>
<dbReference type="Pfam" id="PF00501">
    <property type="entry name" value="AMP-binding"/>
    <property type="match status" value="1"/>
</dbReference>
<dbReference type="InterPro" id="IPR032387">
    <property type="entry name" value="ACAS_N"/>
</dbReference>
<proteinExistence type="inferred from homology"/>
<dbReference type="GO" id="GO:0003987">
    <property type="term" value="F:acetate-CoA ligase activity"/>
    <property type="evidence" value="ECO:0007669"/>
    <property type="project" value="UniProtKB-EC"/>
</dbReference>
<organism evidence="5">
    <name type="scientific">uncultured Thermomicrobiales bacterium</name>
    <dbReference type="NCBI Taxonomy" id="1645740"/>
    <lineage>
        <taxon>Bacteria</taxon>
        <taxon>Pseudomonadati</taxon>
        <taxon>Thermomicrobiota</taxon>
        <taxon>Thermomicrobia</taxon>
        <taxon>Thermomicrobiales</taxon>
        <taxon>environmental samples</taxon>
    </lineage>
</organism>
<gene>
    <name evidence="5" type="ORF">AVDCRST_MAG88-1439</name>
</gene>
<dbReference type="PANTHER" id="PTHR24095">
    <property type="entry name" value="ACETYL-COENZYME A SYNTHETASE"/>
    <property type="match status" value="1"/>
</dbReference>
<accession>A0A6J4UVB6</accession>
<dbReference type="EC" id="6.2.1.1" evidence="5"/>
<dbReference type="AlphaFoldDB" id="A0A6J4UVB6"/>
<keyword evidence="2" id="KW-0007">Acetylation</keyword>